<dbReference type="SUPFAM" id="SSF54523">
    <property type="entry name" value="Pili subunits"/>
    <property type="match status" value="1"/>
</dbReference>
<reference evidence="2 3" key="1">
    <citation type="submission" date="2020-09" db="EMBL/GenBank/DDBJ databases">
        <title>Methylomonas albis sp. nov. and Methylomonas fluvii sp. nov.: Two cold-adapted methanotrophs from the River Elbe and an amended description of Methylovulum psychrotolerans strain Eb1.</title>
        <authorList>
            <person name="Bussmann I.K."/>
            <person name="Klings K.-W."/>
            <person name="Warnstedt J."/>
            <person name="Hoppert M."/>
            <person name="Saborowski A."/>
            <person name="Horn F."/>
            <person name="Liebner S."/>
        </authorList>
    </citation>
    <scope>NUCLEOTIDE SEQUENCE [LARGE SCALE GENOMIC DNA]</scope>
    <source>
        <strain evidence="2 3">EbB</strain>
    </source>
</reference>
<dbReference type="RefSeq" id="WP_192393919.1">
    <property type="nucleotide sequence ID" value="NZ_CAJHIU010000002.1"/>
</dbReference>
<keyword evidence="1" id="KW-0812">Transmembrane</keyword>
<accession>A0ABR9DDX2</accession>
<dbReference type="Pfam" id="PF07963">
    <property type="entry name" value="N_methyl"/>
    <property type="match status" value="1"/>
</dbReference>
<evidence type="ECO:0000256" key="1">
    <source>
        <dbReference type="SAM" id="Phobius"/>
    </source>
</evidence>
<keyword evidence="1" id="KW-0472">Membrane</keyword>
<dbReference type="NCBIfam" id="TIGR02532">
    <property type="entry name" value="IV_pilin_GFxxxE"/>
    <property type="match status" value="1"/>
</dbReference>
<keyword evidence="1" id="KW-1133">Transmembrane helix</keyword>
<dbReference type="EMBL" id="JACXST010000002">
    <property type="protein sequence ID" value="MBD9361056.1"/>
    <property type="molecule type" value="Genomic_DNA"/>
</dbReference>
<feature type="transmembrane region" description="Helical" evidence="1">
    <location>
        <begin position="12"/>
        <end position="33"/>
    </location>
</feature>
<dbReference type="InterPro" id="IPR045584">
    <property type="entry name" value="Pilin-like"/>
</dbReference>
<organism evidence="2 3">
    <name type="scientific">Methylomonas fluvii</name>
    <dbReference type="NCBI Taxonomy" id="1854564"/>
    <lineage>
        <taxon>Bacteria</taxon>
        <taxon>Pseudomonadati</taxon>
        <taxon>Pseudomonadota</taxon>
        <taxon>Gammaproteobacteria</taxon>
        <taxon>Methylococcales</taxon>
        <taxon>Methylococcaceae</taxon>
        <taxon>Methylomonas</taxon>
    </lineage>
</organism>
<name>A0ABR9DDX2_9GAMM</name>
<gene>
    <name evidence="2" type="ORF">EBB_11040</name>
</gene>
<sequence>MLHRSSVKGFTLIEMLIAISLLGIMVVLLFASLRIAAESWNSGEAKISEVNKKAVVYQFFKRHLSNTKPFPIIQENQAQNAQQLGSQELPKLAFEGLPQSISFVSALPAASARKGLQVFHVGLDPQQPSTLKVALTPYRQTESIPADAEPVVLLESLRHFKISYFGASADSVDGNGAWLDEWQGQATGQLPKLVKVSIALNDDSFWPDMIFALKINGQPNAEALLGEQNQQPGIANE</sequence>
<protein>
    <submittedName>
        <fullName evidence="2">Prepilin-type N-terminal cleavage/methylation domain-containing protein</fullName>
    </submittedName>
</protein>
<dbReference type="InterPro" id="IPR012902">
    <property type="entry name" value="N_methyl_site"/>
</dbReference>
<comment type="caution">
    <text evidence="2">The sequence shown here is derived from an EMBL/GenBank/DDBJ whole genome shotgun (WGS) entry which is preliminary data.</text>
</comment>
<evidence type="ECO:0000313" key="3">
    <source>
        <dbReference type="Proteomes" id="UP000641152"/>
    </source>
</evidence>
<dbReference type="Proteomes" id="UP000641152">
    <property type="component" value="Unassembled WGS sequence"/>
</dbReference>
<keyword evidence="3" id="KW-1185">Reference proteome</keyword>
<evidence type="ECO:0000313" key="2">
    <source>
        <dbReference type="EMBL" id="MBD9361056.1"/>
    </source>
</evidence>
<dbReference type="PROSITE" id="PS00409">
    <property type="entry name" value="PROKAR_NTER_METHYL"/>
    <property type="match status" value="1"/>
</dbReference>
<proteinExistence type="predicted"/>